<accession>A0A4Q5EDQ2</accession>
<dbReference type="Gene3D" id="3.20.170.10">
    <property type="entry name" value="ADP-ribosylation domain"/>
    <property type="match status" value="1"/>
</dbReference>
<evidence type="ECO:0000313" key="2">
    <source>
        <dbReference type="Proteomes" id="UP000431575"/>
    </source>
</evidence>
<dbReference type="AlphaFoldDB" id="A0A4Q5EDQ2"/>
<gene>
    <name evidence="1" type="ORF">GAP41_04600</name>
</gene>
<sequence length="156" mass="18820">MIQTVNNAIFYHICIYEDYRLRVNQSYNTKGINRTYSKCKKEKQEIESKFEECRLQNYSNLPSRKNCFYVCLEKDVEIWLKELIRHHRYGYQIFKLSCSGFIFWADSYLFSDEDIRNPQKYWNGCSPSDYNCLVEGLFIGDYDVIEDCTHNFRSPM</sequence>
<protein>
    <submittedName>
        <fullName evidence="1">DUF2441 domain-containing protein</fullName>
    </submittedName>
</protein>
<organism evidence="1 2">
    <name type="scientific">Bacteroides uniformis</name>
    <dbReference type="NCBI Taxonomy" id="820"/>
    <lineage>
        <taxon>Bacteria</taxon>
        <taxon>Pseudomonadati</taxon>
        <taxon>Bacteroidota</taxon>
        <taxon>Bacteroidia</taxon>
        <taxon>Bacteroidales</taxon>
        <taxon>Bacteroidaceae</taxon>
        <taxon>Bacteroides</taxon>
    </lineage>
</organism>
<evidence type="ECO:0000313" key="1">
    <source>
        <dbReference type="EMBL" id="KAB4245550.1"/>
    </source>
</evidence>
<dbReference type="RefSeq" id="WP_130080490.1">
    <property type="nucleotide sequence ID" value="NZ_JADNBR010000004.1"/>
</dbReference>
<dbReference type="InterPro" id="IPR018840">
    <property type="entry name" value="DUF2441"/>
</dbReference>
<name>A0A4Q5EDQ2_BACUN</name>
<dbReference type="Pfam" id="PF10386">
    <property type="entry name" value="DUF2441"/>
    <property type="match status" value="1"/>
</dbReference>
<dbReference type="Proteomes" id="UP000431575">
    <property type="component" value="Unassembled WGS sequence"/>
</dbReference>
<dbReference type="SUPFAM" id="SSF56399">
    <property type="entry name" value="ADP-ribosylation"/>
    <property type="match status" value="1"/>
</dbReference>
<dbReference type="EMBL" id="WCTM01000002">
    <property type="protein sequence ID" value="KAB4245550.1"/>
    <property type="molecule type" value="Genomic_DNA"/>
</dbReference>
<proteinExistence type="predicted"/>
<comment type="caution">
    <text evidence="1">The sequence shown here is derived from an EMBL/GenBank/DDBJ whole genome shotgun (WGS) entry which is preliminary data.</text>
</comment>
<reference evidence="1 2" key="1">
    <citation type="journal article" date="2019" name="Nat. Med.">
        <title>A library of human gut bacterial isolates paired with longitudinal multiomics data enables mechanistic microbiome research.</title>
        <authorList>
            <person name="Poyet M."/>
            <person name="Groussin M."/>
            <person name="Gibbons S.M."/>
            <person name="Avila-Pacheco J."/>
            <person name="Jiang X."/>
            <person name="Kearney S.M."/>
            <person name="Perrotta A.R."/>
            <person name="Berdy B."/>
            <person name="Zhao S."/>
            <person name="Lieberman T.D."/>
            <person name="Swanson P.K."/>
            <person name="Smith M."/>
            <person name="Roesemann S."/>
            <person name="Alexander J.E."/>
            <person name="Rich S.A."/>
            <person name="Livny J."/>
            <person name="Vlamakis H."/>
            <person name="Clish C."/>
            <person name="Bullock K."/>
            <person name="Deik A."/>
            <person name="Scott J."/>
            <person name="Pierce K.A."/>
            <person name="Xavier R.J."/>
            <person name="Alm E.J."/>
        </authorList>
    </citation>
    <scope>NUCLEOTIDE SEQUENCE [LARGE SCALE GENOMIC DNA]</scope>
    <source>
        <strain evidence="1 2">BIOML-A6</strain>
    </source>
</reference>